<dbReference type="EMBL" id="FNGS01000006">
    <property type="protein sequence ID" value="SDM47887.1"/>
    <property type="molecule type" value="Genomic_DNA"/>
</dbReference>
<dbReference type="Pfam" id="PF00881">
    <property type="entry name" value="Nitroreductase"/>
    <property type="match status" value="1"/>
</dbReference>
<comment type="similarity">
    <text evidence="1">Belongs to the nitroreductase family.</text>
</comment>
<organism evidence="4 5">
    <name type="scientific">Siphonobacter aquaeclarae</name>
    <dbReference type="NCBI Taxonomy" id="563176"/>
    <lineage>
        <taxon>Bacteria</taxon>
        <taxon>Pseudomonadati</taxon>
        <taxon>Bacteroidota</taxon>
        <taxon>Cytophagia</taxon>
        <taxon>Cytophagales</taxon>
        <taxon>Cytophagaceae</taxon>
        <taxon>Siphonobacter</taxon>
    </lineage>
</organism>
<keyword evidence="5" id="KW-1185">Reference proteome</keyword>
<dbReference type="CDD" id="cd02138">
    <property type="entry name" value="TdsD-like"/>
    <property type="match status" value="1"/>
</dbReference>
<evidence type="ECO:0000313" key="4">
    <source>
        <dbReference type="EMBL" id="SDM47887.1"/>
    </source>
</evidence>
<feature type="domain" description="Nitroreductase" evidence="3">
    <location>
        <begin position="16"/>
        <end position="160"/>
    </location>
</feature>
<sequence length="195" mass="21605">MSIKVPATEHPVSDLVRNRWSPRAFSPKSIEPAVLKTILEAASWAPSANNLQPWSYVYATKENTEQFEKLKSILLPGNHLWAQHADVLILASAITAYGPDNTPNAYAWYDLGAANATLLLEARQHDVFGHVMGGFDRKKAKEVFHFPEHVEPVVVIALGHLGEAGQLDEPFYTREVTPRSRKALGEFAFAGDFPS</sequence>
<dbReference type="PANTHER" id="PTHR43673">
    <property type="entry name" value="NAD(P)H NITROREDUCTASE YDGI-RELATED"/>
    <property type="match status" value="1"/>
</dbReference>
<accession>A0A1G9TJH5</accession>
<evidence type="ECO:0000313" key="5">
    <source>
        <dbReference type="Proteomes" id="UP000198901"/>
    </source>
</evidence>
<name>A0A1G9TJH5_9BACT</name>
<proteinExistence type="inferred from homology"/>
<dbReference type="Gene3D" id="3.40.109.10">
    <property type="entry name" value="NADH Oxidase"/>
    <property type="match status" value="1"/>
</dbReference>
<dbReference type="AlphaFoldDB" id="A0A1G9TJH5"/>
<dbReference type="Proteomes" id="UP000198901">
    <property type="component" value="Unassembled WGS sequence"/>
</dbReference>
<evidence type="ECO:0000256" key="1">
    <source>
        <dbReference type="ARBA" id="ARBA00007118"/>
    </source>
</evidence>
<dbReference type="GO" id="GO:0016491">
    <property type="term" value="F:oxidoreductase activity"/>
    <property type="evidence" value="ECO:0007669"/>
    <property type="project" value="UniProtKB-KW"/>
</dbReference>
<protein>
    <submittedName>
        <fullName evidence="4">Nitroreductase</fullName>
    </submittedName>
</protein>
<dbReference type="RefSeq" id="WP_093205305.1">
    <property type="nucleotide sequence ID" value="NZ_FNGS01000006.1"/>
</dbReference>
<dbReference type="SUPFAM" id="SSF55469">
    <property type="entry name" value="FMN-dependent nitroreductase-like"/>
    <property type="match status" value="1"/>
</dbReference>
<dbReference type="PANTHER" id="PTHR43673:SF10">
    <property type="entry name" value="NADH DEHYDROGENASE_NAD(P)H NITROREDUCTASE XCC3605-RELATED"/>
    <property type="match status" value="1"/>
</dbReference>
<evidence type="ECO:0000256" key="2">
    <source>
        <dbReference type="ARBA" id="ARBA00023002"/>
    </source>
</evidence>
<keyword evidence="2" id="KW-0560">Oxidoreductase</keyword>
<gene>
    <name evidence="4" type="ORF">SAMN04488090_3586</name>
</gene>
<dbReference type="STRING" id="563176.SAMN04488090_3586"/>
<evidence type="ECO:0000259" key="3">
    <source>
        <dbReference type="Pfam" id="PF00881"/>
    </source>
</evidence>
<dbReference type="InterPro" id="IPR029479">
    <property type="entry name" value="Nitroreductase"/>
</dbReference>
<dbReference type="InterPro" id="IPR000415">
    <property type="entry name" value="Nitroreductase-like"/>
</dbReference>
<reference evidence="4 5" key="1">
    <citation type="submission" date="2016-10" db="EMBL/GenBank/DDBJ databases">
        <authorList>
            <person name="de Groot N.N."/>
        </authorList>
    </citation>
    <scope>NUCLEOTIDE SEQUENCE [LARGE SCALE GENOMIC DNA]</scope>
    <source>
        <strain evidence="4 5">DSM 21668</strain>
    </source>
</reference>
<dbReference type="OrthoDB" id="9809288at2"/>